<evidence type="ECO:0000256" key="1">
    <source>
        <dbReference type="ARBA" id="ARBA00000085"/>
    </source>
</evidence>
<dbReference type="CDD" id="cd00130">
    <property type="entry name" value="PAS"/>
    <property type="match status" value="1"/>
</dbReference>
<dbReference type="Pfam" id="PF08447">
    <property type="entry name" value="PAS_3"/>
    <property type="match status" value="1"/>
</dbReference>
<proteinExistence type="predicted"/>
<protein>
    <recommendedName>
        <fullName evidence="2">histidine kinase</fullName>
        <ecNumber evidence="2">2.7.13.3</ecNumber>
    </recommendedName>
</protein>
<feature type="domain" description="PAC" evidence="7">
    <location>
        <begin position="84"/>
        <end position="136"/>
    </location>
</feature>
<dbReference type="Pfam" id="PF01590">
    <property type="entry name" value="GAF"/>
    <property type="match status" value="1"/>
</dbReference>
<dbReference type="InterPro" id="IPR001610">
    <property type="entry name" value="PAC"/>
</dbReference>
<keyword evidence="3" id="KW-0597">Phosphoprotein</keyword>
<feature type="domain" description="PAS" evidence="6">
    <location>
        <begin position="10"/>
        <end position="80"/>
    </location>
</feature>
<comment type="catalytic activity">
    <reaction evidence="1">
        <text>ATP + protein L-histidine = ADP + protein N-phospho-L-histidine.</text>
        <dbReference type="EC" id="2.7.13.3"/>
    </reaction>
</comment>
<keyword evidence="4" id="KW-0808">Transferase</keyword>
<evidence type="ECO:0000256" key="4">
    <source>
        <dbReference type="ARBA" id="ARBA00022679"/>
    </source>
</evidence>
<dbReference type="EC" id="2.7.13.3" evidence="2"/>
<accession>A0A6J4JUA4</accession>
<dbReference type="SMART" id="SM00065">
    <property type="entry name" value="GAF"/>
    <property type="match status" value="1"/>
</dbReference>
<dbReference type="PROSITE" id="PS50113">
    <property type="entry name" value="PAC"/>
    <property type="match status" value="1"/>
</dbReference>
<dbReference type="SUPFAM" id="SSF55781">
    <property type="entry name" value="GAF domain-like"/>
    <property type="match status" value="1"/>
</dbReference>
<evidence type="ECO:0000259" key="7">
    <source>
        <dbReference type="PROSITE" id="PS50113"/>
    </source>
</evidence>
<evidence type="ECO:0000256" key="2">
    <source>
        <dbReference type="ARBA" id="ARBA00012438"/>
    </source>
</evidence>
<name>A0A6J4JUA4_9CHLR</name>
<evidence type="ECO:0000256" key="3">
    <source>
        <dbReference type="ARBA" id="ARBA00022553"/>
    </source>
</evidence>
<dbReference type="AlphaFoldDB" id="A0A6J4JUA4"/>
<organism evidence="8">
    <name type="scientific">uncultured Chloroflexia bacterium</name>
    <dbReference type="NCBI Taxonomy" id="1672391"/>
    <lineage>
        <taxon>Bacteria</taxon>
        <taxon>Bacillati</taxon>
        <taxon>Chloroflexota</taxon>
        <taxon>Chloroflexia</taxon>
        <taxon>environmental samples</taxon>
    </lineage>
</organism>
<dbReference type="InterPro" id="IPR000014">
    <property type="entry name" value="PAS"/>
</dbReference>
<dbReference type="InterPro" id="IPR052162">
    <property type="entry name" value="Sensor_kinase/Photoreceptor"/>
</dbReference>
<dbReference type="InterPro" id="IPR029016">
    <property type="entry name" value="GAF-like_dom_sf"/>
</dbReference>
<dbReference type="GO" id="GO:0004673">
    <property type="term" value="F:protein histidine kinase activity"/>
    <property type="evidence" value="ECO:0007669"/>
    <property type="project" value="UniProtKB-EC"/>
</dbReference>
<dbReference type="SMART" id="SM00091">
    <property type="entry name" value="PAS"/>
    <property type="match status" value="2"/>
</dbReference>
<dbReference type="PANTHER" id="PTHR43304">
    <property type="entry name" value="PHYTOCHROME-LIKE PROTEIN CPH1"/>
    <property type="match status" value="1"/>
</dbReference>
<dbReference type="SUPFAM" id="SSF55785">
    <property type="entry name" value="PYP-like sensor domain (PAS domain)"/>
    <property type="match status" value="1"/>
</dbReference>
<feature type="non-terminal residue" evidence="8">
    <location>
        <position position="1"/>
    </location>
</feature>
<gene>
    <name evidence="8" type="ORF">AVDCRST_MAG93-3646</name>
</gene>
<evidence type="ECO:0000256" key="5">
    <source>
        <dbReference type="ARBA" id="ARBA00022777"/>
    </source>
</evidence>
<evidence type="ECO:0000259" key="6">
    <source>
        <dbReference type="PROSITE" id="PS50112"/>
    </source>
</evidence>
<dbReference type="Gene3D" id="3.30.450.40">
    <property type="match status" value="1"/>
</dbReference>
<dbReference type="InterPro" id="IPR000700">
    <property type="entry name" value="PAS-assoc_C"/>
</dbReference>
<dbReference type="PROSITE" id="PS50112">
    <property type="entry name" value="PAS"/>
    <property type="match status" value="1"/>
</dbReference>
<dbReference type="Gene3D" id="3.30.450.20">
    <property type="entry name" value="PAS domain"/>
    <property type="match status" value="1"/>
</dbReference>
<reference evidence="8" key="1">
    <citation type="submission" date="2020-02" db="EMBL/GenBank/DDBJ databases">
        <authorList>
            <person name="Meier V. D."/>
        </authorList>
    </citation>
    <scope>NUCLEOTIDE SEQUENCE</scope>
    <source>
        <strain evidence="8">AVDCRST_MAG93</strain>
    </source>
</reference>
<evidence type="ECO:0000313" key="8">
    <source>
        <dbReference type="EMBL" id="CAA9287429.1"/>
    </source>
</evidence>
<feature type="non-terminal residue" evidence="8">
    <location>
        <position position="445"/>
    </location>
</feature>
<dbReference type="InterPro" id="IPR035965">
    <property type="entry name" value="PAS-like_dom_sf"/>
</dbReference>
<keyword evidence="5" id="KW-0418">Kinase</keyword>
<dbReference type="FunFam" id="3.30.450.40:FF:000035">
    <property type="entry name" value="PAS sensor protein"/>
    <property type="match status" value="1"/>
</dbReference>
<dbReference type="EMBL" id="CADCTR010001239">
    <property type="protein sequence ID" value="CAA9287429.1"/>
    <property type="molecule type" value="Genomic_DNA"/>
</dbReference>
<dbReference type="NCBIfam" id="TIGR00229">
    <property type="entry name" value="sensory_box"/>
    <property type="match status" value="1"/>
</dbReference>
<dbReference type="InterPro" id="IPR013655">
    <property type="entry name" value="PAS_fold_3"/>
</dbReference>
<sequence length="445" mass="50058">SSVEEELRRSEERFRATFEQAAMGIAHVALDGRWLRVNGKLCEVLGYSREEMLNLTFQQITHPNDLDKNLEQVRRILDRETASYSMEKRYVRKDGSTIWANLTVSLVRGYSGEPEYFITVIEDIAERKRAEEAQRFLDNASAKLSSSLDYQATLTSMAHLAVPYLADWCAVDMVEEDGTIVRLVVVHEDPEKVALAQELQERYPPDLNAEYGVMRVLRTGQSELVPEIPESLLDEATVDAEHRSILHGMGLKSYLIVPLIARGRKLGALSLVSVESGRSYGDAELELAEEFARRAALCIENAWLYKEAQREIAERKKAEEALTRLASFPRLNPNPVVETKVAGEPSYLNPAAKEVFPDLSTLGNEHPILTDLESIDHEIRRSGGQPVTREVQVGDAFYHQSVSAVPGSELLRLYSIDTTELRQAEEALKKSEARFRSLVQNASDL</sequence>
<dbReference type="PANTHER" id="PTHR43304:SF1">
    <property type="entry name" value="PAC DOMAIN-CONTAINING PROTEIN"/>
    <property type="match status" value="1"/>
</dbReference>
<dbReference type="SMART" id="SM00086">
    <property type="entry name" value="PAC"/>
    <property type="match status" value="1"/>
</dbReference>
<dbReference type="InterPro" id="IPR003018">
    <property type="entry name" value="GAF"/>
</dbReference>